<organism evidence="1">
    <name type="scientific">marine sediment metagenome</name>
    <dbReference type="NCBI Taxonomy" id="412755"/>
    <lineage>
        <taxon>unclassified sequences</taxon>
        <taxon>metagenomes</taxon>
        <taxon>ecological metagenomes</taxon>
    </lineage>
</organism>
<protein>
    <submittedName>
        <fullName evidence="1">Uncharacterized protein</fullName>
    </submittedName>
</protein>
<dbReference type="AlphaFoldDB" id="A0A0F9A8G3"/>
<comment type="caution">
    <text evidence="1">The sequence shown here is derived from an EMBL/GenBank/DDBJ whole genome shotgun (WGS) entry which is preliminary data.</text>
</comment>
<proteinExistence type="predicted"/>
<gene>
    <name evidence="1" type="ORF">LCGC14_2602040</name>
</gene>
<sequence>QIAFTTNGIQRMRILASGLFVSVNLDLGAGNNLTNNTEKITLGADAVTGHSMGANDTHVTGALEVDGTTYLDGYTIVDNNLAVTGQLIGASPETLTPSGTTQTLDFDNGNAQILDLEAASGDVTVVFANAHGGGSYIIKIIQDSASSHNIIWPATVLHPGGVVPVISAGNNAVDIVTLFYDGTNFFMNIGQDFS</sequence>
<name>A0A0F9A8G3_9ZZZZ</name>
<accession>A0A0F9A8G3</accession>
<dbReference type="EMBL" id="LAZR01043954">
    <property type="protein sequence ID" value="KKL05839.1"/>
    <property type="molecule type" value="Genomic_DNA"/>
</dbReference>
<reference evidence="1" key="1">
    <citation type="journal article" date="2015" name="Nature">
        <title>Complex archaea that bridge the gap between prokaryotes and eukaryotes.</title>
        <authorList>
            <person name="Spang A."/>
            <person name="Saw J.H."/>
            <person name="Jorgensen S.L."/>
            <person name="Zaremba-Niedzwiedzka K."/>
            <person name="Martijn J."/>
            <person name="Lind A.E."/>
            <person name="van Eijk R."/>
            <person name="Schleper C."/>
            <person name="Guy L."/>
            <person name="Ettema T.J."/>
        </authorList>
    </citation>
    <scope>NUCLEOTIDE SEQUENCE</scope>
</reference>
<feature type="non-terminal residue" evidence="1">
    <location>
        <position position="1"/>
    </location>
</feature>
<evidence type="ECO:0000313" key="1">
    <source>
        <dbReference type="EMBL" id="KKL05839.1"/>
    </source>
</evidence>